<sequence>MAAVPGLLGVVLSGWPDVKMQRDVDRADDDGSGDSTTGRHDFLYGDEETCGKTGVARSK</sequence>
<evidence type="ECO:0000256" key="1">
    <source>
        <dbReference type="SAM" id="MobiDB-lite"/>
    </source>
</evidence>
<comment type="caution">
    <text evidence="2">The sequence shown here is derived from an EMBL/GenBank/DDBJ whole genome shotgun (WGS) entry which is preliminary data.</text>
</comment>
<organism evidence="2 3">
    <name type="scientific">Purpureocillium lavendulum</name>
    <dbReference type="NCBI Taxonomy" id="1247861"/>
    <lineage>
        <taxon>Eukaryota</taxon>
        <taxon>Fungi</taxon>
        <taxon>Dikarya</taxon>
        <taxon>Ascomycota</taxon>
        <taxon>Pezizomycotina</taxon>
        <taxon>Sordariomycetes</taxon>
        <taxon>Hypocreomycetidae</taxon>
        <taxon>Hypocreales</taxon>
        <taxon>Ophiocordycipitaceae</taxon>
        <taxon>Purpureocillium</taxon>
    </lineage>
</organism>
<evidence type="ECO:0000313" key="3">
    <source>
        <dbReference type="Proteomes" id="UP001163105"/>
    </source>
</evidence>
<reference evidence="2" key="1">
    <citation type="submission" date="2023-01" db="EMBL/GenBank/DDBJ databases">
        <title>The growth and conidiation of Purpureocillium lavendulum are regulated by nitrogen source and histone H3K14 acetylation.</title>
        <authorList>
            <person name="Tang P."/>
            <person name="Han J."/>
            <person name="Zhang C."/>
            <person name="Tang P."/>
            <person name="Qi F."/>
            <person name="Zhang K."/>
            <person name="Liang L."/>
        </authorList>
    </citation>
    <scope>NUCLEOTIDE SEQUENCE</scope>
    <source>
        <strain evidence="2">YMF1.00683</strain>
    </source>
</reference>
<proteinExistence type="predicted"/>
<dbReference type="AlphaFoldDB" id="A0AB34FQZ9"/>
<dbReference type="Proteomes" id="UP001163105">
    <property type="component" value="Unassembled WGS sequence"/>
</dbReference>
<evidence type="ECO:0000313" key="2">
    <source>
        <dbReference type="EMBL" id="KAJ6441702.1"/>
    </source>
</evidence>
<dbReference type="EMBL" id="JAQHRD010000004">
    <property type="protein sequence ID" value="KAJ6441702.1"/>
    <property type="molecule type" value="Genomic_DNA"/>
</dbReference>
<feature type="region of interest" description="Disordered" evidence="1">
    <location>
        <begin position="23"/>
        <end position="47"/>
    </location>
</feature>
<gene>
    <name evidence="2" type="ORF">O9K51_05253</name>
</gene>
<keyword evidence="3" id="KW-1185">Reference proteome</keyword>
<protein>
    <submittedName>
        <fullName evidence="2">Uncharacterized protein</fullName>
    </submittedName>
</protein>
<accession>A0AB34FQZ9</accession>
<name>A0AB34FQZ9_9HYPO</name>